<evidence type="ECO:0000313" key="2">
    <source>
        <dbReference type="Proteomes" id="UP000029525"/>
    </source>
</evidence>
<reference evidence="1 2" key="1">
    <citation type="submission" date="2014-07" db="EMBL/GenBank/DDBJ databases">
        <authorList>
            <person name="McCorrison J."/>
            <person name="Sanka R."/>
            <person name="Torralba M."/>
            <person name="Gillis M."/>
            <person name="Haft D.H."/>
            <person name="Methe B."/>
            <person name="Sutton G."/>
            <person name="Nelson K.E."/>
        </authorList>
    </citation>
    <scope>NUCLEOTIDE SEQUENCE [LARGE SCALE GENOMIC DNA]</scope>
    <source>
        <strain evidence="1 2">DNF00320</strain>
    </source>
</reference>
<proteinExistence type="predicted"/>
<organism evidence="1 2">
    <name type="scientific">Prevotella bivia DNF00320</name>
    <dbReference type="NCBI Taxonomy" id="1401068"/>
    <lineage>
        <taxon>Bacteria</taxon>
        <taxon>Pseudomonadati</taxon>
        <taxon>Bacteroidota</taxon>
        <taxon>Bacteroidia</taxon>
        <taxon>Bacteroidales</taxon>
        <taxon>Prevotellaceae</taxon>
        <taxon>Prevotella</taxon>
    </lineage>
</organism>
<protein>
    <recommendedName>
        <fullName evidence="3">Fic family protein</fullName>
    </recommendedName>
</protein>
<comment type="caution">
    <text evidence="1">The sequence shown here is derived from an EMBL/GenBank/DDBJ whole genome shotgun (WGS) entry which is preliminary data.</text>
</comment>
<evidence type="ECO:0008006" key="3">
    <source>
        <dbReference type="Google" id="ProtNLM"/>
    </source>
</evidence>
<gene>
    <name evidence="1" type="ORF">HMPREF0647_08455</name>
</gene>
<name>A0A096AAP4_9BACT</name>
<evidence type="ECO:0000313" key="1">
    <source>
        <dbReference type="EMBL" id="KGF44005.1"/>
    </source>
</evidence>
<sequence>MNKEEFIQTLEQYKALKLHDVIDYDKFYLYSVITNSTAIEGSTITEVENQVLFDEGITVNSTLREAILEK</sequence>
<accession>A0A096AAP4</accession>
<dbReference type="EMBL" id="JRNQ01000054">
    <property type="protein sequence ID" value="KGF44005.1"/>
    <property type="molecule type" value="Genomic_DNA"/>
</dbReference>
<dbReference type="AlphaFoldDB" id="A0A096AAP4"/>
<dbReference type="OrthoDB" id="9814400at2"/>
<dbReference type="Proteomes" id="UP000029525">
    <property type="component" value="Unassembled WGS sequence"/>
</dbReference>